<dbReference type="Proteomes" id="UP000069272">
    <property type="component" value="Chromosome X"/>
</dbReference>
<keyword evidence="8" id="KW-0808">Transferase</keyword>
<reference evidence="22 23" key="1">
    <citation type="journal article" date="2017" name="G3 (Bethesda)">
        <title>The Physical Genome Mapping of Anopheles albimanus Corrected Scaffold Misassemblies and Identified Interarm Rearrangements in Genus Anopheles.</title>
        <authorList>
            <person name="Artemov G.N."/>
            <person name="Peery A.N."/>
            <person name="Jiang X."/>
            <person name="Tu Z."/>
            <person name="Stegniy V.N."/>
            <person name="Sharakhova M.V."/>
            <person name="Sharakhov I.V."/>
        </authorList>
    </citation>
    <scope>NUCLEOTIDE SEQUENCE [LARGE SCALE GENOMIC DNA]</scope>
    <source>
        <strain evidence="22 23">ALBI9_A</strain>
    </source>
</reference>
<comment type="pathway">
    <text evidence="4">Protein modification; protein glycosylation.</text>
</comment>
<evidence type="ECO:0000256" key="15">
    <source>
        <dbReference type="ARBA" id="ARBA00023180"/>
    </source>
</evidence>
<comment type="cofactor">
    <cofactor evidence="2">
        <name>Mg(2+)</name>
        <dbReference type="ChEBI" id="CHEBI:18420"/>
    </cofactor>
</comment>
<dbReference type="EnsemblMetazoa" id="AALB006794-RA">
    <property type="protein sequence ID" value="AALB006794-PA"/>
    <property type="gene ID" value="AALB006794"/>
</dbReference>
<evidence type="ECO:0000256" key="2">
    <source>
        <dbReference type="ARBA" id="ARBA00001946"/>
    </source>
</evidence>
<keyword evidence="14" id="KW-0472">Membrane</keyword>
<evidence type="ECO:0000256" key="10">
    <source>
        <dbReference type="ARBA" id="ARBA00022723"/>
    </source>
</evidence>
<evidence type="ECO:0000313" key="23">
    <source>
        <dbReference type="Proteomes" id="UP000069272"/>
    </source>
</evidence>
<evidence type="ECO:0000256" key="4">
    <source>
        <dbReference type="ARBA" id="ARBA00004922"/>
    </source>
</evidence>
<accession>A0A182FJU9</accession>
<reference evidence="22" key="2">
    <citation type="submission" date="2022-08" db="UniProtKB">
        <authorList>
            <consortium name="EnsemblMetazoa"/>
        </authorList>
    </citation>
    <scope>IDENTIFICATION</scope>
    <source>
        <strain evidence="22">STECLA/ALBI9_A</strain>
    </source>
</reference>
<dbReference type="VEuPathDB" id="VectorBase:AALB006794"/>
<keyword evidence="11" id="KW-0256">Endoplasmic reticulum</keyword>
<evidence type="ECO:0000256" key="12">
    <source>
        <dbReference type="ARBA" id="ARBA00022842"/>
    </source>
</evidence>
<keyword evidence="9" id="KW-0812">Transmembrane</keyword>
<dbReference type="CTD" id="3703"/>
<dbReference type="STRING" id="7167.A0A182FJU9"/>
<dbReference type="OrthoDB" id="10261066at2759"/>
<comment type="subcellular location">
    <subcellularLocation>
        <location evidence="3">Endoplasmic reticulum membrane</location>
        <topology evidence="3">Multi-pass membrane protein</topology>
    </subcellularLocation>
</comment>
<evidence type="ECO:0000256" key="13">
    <source>
        <dbReference type="ARBA" id="ARBA00022989"/>
    </source>
</evidence>
<evidence type="ECO:0000256" key="7">
    <source>
        <dbReference type="ARBA" id="ARBA00022676"/>
    </source>
</evidence>
<feature type="domain" description="Oligosaccharyl transferase STT3 N-terminal" evidence="20">
    <location>
        <begin position="18"/>
        <end position="417"/>
    </location>
</feature>
<dbReference type="RefSeq" id="XP_035784006.1">
    <property type="nucleotide sequence ID" value="XM_035928113.1"/>
</dbReference>
<keyword evidence="16" id="KW-0464">Manganese</keyword>
<dbReference type="VEuPathDB" id="VectorBase:AALB20_027703"/>
<dbReference type="Pfam" id="PF21436">
    <property type="entry name" value="STT3-PglB_core"/>
    <property type="match status" value="1"/>
</dbReference>
<dbReference type="AlphaFoldDB" id="A0A182FJU9"/>
<evidence type="ECO:0000313" key="22">
    <source>
        <dbReference type="EnsemblMetazoa" id="AALB006794-PA"/>
    </source>
</evidence>
<evidence type="ECO:0000256" key="9">
    <source>
        <dbReference type="ARBA" id="ARBA00022692"/>
    </source>
</evidence>
<evidence type="ECO:0000259" key="21">
    <source>
        <dbReference type="Pfam" id="PF21436"/>
    </source>
</evidence>
<keyword evidence="7" id="KW-0328">Glycosyltransferase</keyword>
<feature type="domain" description="STT3/PglB/AglB core" evidence="21">
    <location>
        <begin position="533"/>
        <end position="590"/>
    </location>
</feature>
<evidence type="ECO:0000256" key="16">
    <source>
        <dbReference type="ARBA" id="ARBA00023211"/>
    </source>
</evidence>
<dbReference type="PANTHER" id="PTHR13872">
    <property type="entry name" value="DOLICHYL-DIPHOSPHOOLIGOSACCHARIDE--PROTEIN GLYCOSYLTRANSFERASE SUBUNIT"/>
    <property type="match status" value="1"/>
</dbReference>
<dbReference type="Pfam" id="PF02516">
    <property type="entry name" value="STT3"/>
    <property type="match status" value="1"/>
</dbReference>
<dbReference type="FunFam" id="3.40.50.12610:FF:000002">
    <property type="entry name" value="dolichyl-diphosphooligosaccharide--protein glycosyltransferase subunit STT3A"/>
    <property type="match status" value="1"/>
</dbReference>
<dbReference type="GO" id="GO:0018279">
    <property type="term" value="P:protein N-linked glycosylation via asparagine"/>
    <property type="evidence" value="ECO:0007669"/>
    <property type="project" value="TreeGrafter"/>
</dbReference>
<keyword evidence="23" id="KW-1185">Reference proteome</keyword>
<evidence type="ECO:0000256" key="11">
    <source>
        <dbReference type="ARBA" id="ARBA00022824"/>
    </source>
</evidence>
<evidence type="ECO:0000256" key="8">
    <source>
        <dbReference type="ARBA" id="ARBA00022679"/>
    </source>
</evidence>
<comment type="cofactor">
    <cofactor evidence="1">
        <name>Mn(2+)</name>
        <dbReference type="ChEBI" id="CHEBI:29035"/>
    </cofactor>
</comment>
<protein>
    <recommendedName>
        <fullName evidence="17">Dolichyl-diphosphooligosaccharide--protein glycosyltransferase subunit STT3A</fullName>
        <ecNumber evidence="6">2.4.99.18</ecNumber>
    </recommendedName>
</protein>
<evidence type="ECO:0000256" key="19">
    <source>
        <dbReference type="ARBA" id="ARBA00062993"/>
    </source>
</evidence>
<keyword evidence="15" id="KW-0325">Glycoprotein</keyword>
<evidence type="ECO:0000256" key="5">
    <source>
        <dbReference type="ARBA" id="ARBA00010810"/>
    </source>
</evidence>
<dbReference type="GO" id="GO:0005789">
    <property type="term" value="C:endoplasmic reticulum membrane"/>
    <property type="evidence" value="ECO:0007669"/>
    <property type="project" value="UniProtKB-SubCell"/>
</dbReference>
<dbReference type="KEGG" id="aali:118462262"/>
<dbReference type="GO" id="GO:0043687">
    <property type="term" value="P:post-translational protein modification"/>
    <property type="evidence" value="ECO:0007669"/>
    <property type="project" value="TreeGrafter"/>
</dbReference>
<evidence type="ECO:0000256" key="6">
    <source>
        <dbReference type="ARBA" id="ARBA00012605"/>
    </source>
</evidence>
<dbReference type="Gene3D" id="3.40.50.12610">
    <property type="match status" value="1"/>
</dbReference>
<evidence type="ECO:0000256" key="17">
    <source>
        <dbReference type="ARBA" id="ARBA00040922"/>
    </source>
</evidence>
<dbReference type="GO" id="GO:0046872">
    <property type="term" value="F:metal ion binding"/>
    <property type="evidence" value="ECO:0007669"/>
    <property type="project" value="UniProtKB-KW"/>
</dbReference>
<dbReference type="PANTHER" id="PTHR13872:SF43">
    <property type="entry name" value="DOLICHYL-DIPHOSPHOOLIGOSACCHARIDE--PROTEIN GLYCOSYLTRANSFERASE SUBUNIT STT3A"/>
    <property type="match status" value="1"/>
</dbReference>
<name>A0A182FJU9_ANOAL</name>
<evidence type="ECO:0000256" key="14">
    <source>
        <dbReference type="ARBA" id="ARBA00023136"/>
    </source>
</evidence>
<comment type="catalytic activity">
    <reaction evidence="18">
        <text>a di-trans,poly-cis-dolichyl diphosphooligosaccharide + L-asparaginyl-[protein] = N(4)-(oligosaccharide-(1-&gt;4)-N-acetyl-beta-D-glucosaminyl-(1-&gt;4)-N-acetyl-beta-D-glucosaminyl)-L-asparaginyl-[protein] + a di-trans,poly-cis-dolichyl diphosphate + H(+)</text>
        <dbReference type="Rhea" id="RHEA:22980"/>
        <dbReference type="Rhea" id="RHEA-COMP:12804"/>
        <dbReference type="Rhea" id="RHEA-COMP:12805"/>
        <dbReference type="Rhea" id="RHEA-COMP:19506"/>
        <dbReference type="Rhea" id="RHEA-COMP:19509"/>
        <dbReference type="ChEBI" id="CHEBI:15378"/>
        <dbReference type="ChEBI" id="CHEBI:50347"/>
        <dbReference type="ChEBI" id="CHEBI:57497"/>
        <dbReference type="ChEBI" id="CHEBI:57570"/>
        <dbReference type="ChEBI" id="CHEBI:132529"/>
        <dbReference type="EC" id="2.4.99.18"/>
    </reaction>
</comment>
<keyword evidence="10" id="KW-0479">Metal-binding</keyword>
<evidence type="ECO:0000256" key="18">
    <source>
        <dbReference type="ARBA" id="ARBA00048829"/>
    </source>
</evidence>
<dbReference type="EC" id="2.4.99.18" evidence="6"/>
<evidence type="ECO:0000256" key="1">
    <source>
        <dbReference type="ARBA" id="ARBA00001936"/>
    </source>
</evidence>
<dbReference type="InterPro" id="IPR048999">
    <property type="entry name" value="STT3-PglB_core"/>
</dbReference>
<comment type="subunit">
    <text evidence="19">Component of the oligosaccharyltransferase (OST) complex. There are 2 OST complexes, OST-A and OST-B, which contain STT3A or STT3B as catalytic subunit, respectively. OST-A and OST-B contain common core subunits RPN1, RPN2, OST48, OST4, DAD1 and TMEM258, and OST-A contains DC2/OSTC and KRTCAP2/KCP2 specific accessory subunits. OST-A complex assembly occurs through the formation of 3 subcomplexes. Subcomplex 1 contains RPN1 and TMEM258, subcomplex 2 contains the OST-A-specific subunits STT3A, DC2/OSTC, and KCP2 as well as the core subunit OST4, and subcomplex 3 contains RPN2, DAD1, and OST48. The OST-A complex can form stable complexes with the Sec61 complex or with both the Sec61 and TRAP complexes.</text>
</comment>
<comment type="similarity">
    <text evidence="5">Belongs to the STT3 family.</text>
</comment>
<keyword evidence="13" id="KW-1133">Transmembrane helix</keyword>
<dbReference type="InterPro" id="IPR048307">
    <property type="entry name" value="STT3_N"/>
</dbReference>
<dbReference type="GeneID" id="118462262"/>
<sequence length="714" mass="80500">MDHLTKLRVSLDKQESLIKLAILTTAAILSFATRLFSVLRFESVIHEFDPYFNYRTTKYLAEQGFYSFHNWFDDRAWYPLGRIIGGTIYPGLMVTSATLYRILWFLNITVDIRNVCVFLAPFFSSLTTIVTYLLTKEIHSTGAGLVAGAMISIVPGYISRSVAGSYDNEGIAIFCMILTYYAWIRAVKTGAILWATLGALAYFYMVSSWGGYVFLINLIPLHVLALMATGRFSHRVYIAYSTLYTIGTILSMQISFVGFQPVQSSEHMLAFGVFGLCQLHALVDYVRSIVPKEHFDTLFQALVISIVSVAALLGLVLTLTGKISPWTGRFYSLLDPSYAKNHIPIIASVSEHQPTSWSSFYFDLQILVFLFPAGLYFCFAKLSDANIFIILYGVTSIYFAGVMVRLMLVLAPVMCILSGIAISQLFTKYIRNVDIGGLATTAGPGAGESRKAKARIAYEQQTPVKQEVAIGFVLLLTFLLITYTFHCTWVTSEAYSSPSIVLSARSHDGGRIIFDDFREAYYWLKMNTPEDARVMSWWDYGYQITAMANRTILVDNNTWNNTHISRVGQAMASTEERAYEIMKELDVDYVLVIFGGLTGYSSDDINKFLWMVRIGGSTDRGAHIREMDYYASSGDFRIDKEGSPTLLNCLMYKMCYYRFGQVYTEGGKAPGYDRVRGAEIGNKDFELDVLEEAYTTEHWLVRIYKVKDLSNRGL</sequence>
<keyword evidence="12" id="KW-0460">Magnesium</keyword>
<proteinExistence type="inferred from homology"/>
<evidence type="ECO:0000259" key="20">
    <source>
        <dbReference type="Pfam" id="PF02516"/>
    </source>
</evidence>
<organism evidence="22 23">
    <name type="scientific">Anopheles albimanus</name>
    <name type="common">New world malaria mosquito</name>
    <dbReference type="NCBI Taxonomy" id="7167"/>
    <lineage>
        <taxon>Eukaryota</taxon>
        <taxon>Metazoa</taxon>
        <taxon>Ecdysozoa</taxon>
        <taxon>Arthropoda</taxon>
        <taxon>Hexapoda</taxon>
        <taxon>Insecta</taxon>
        <taxon>Pterygota</taxon>
        <taxon>Neoptera</taxon>
        <taxon>Endopterygota</taxon>
        <taxon>Diptera</taxon>
        <taxon>Nematocera</taxon>
        <taxon>Culicoidea</taxon>
        <taxon>Culicidae</taxon>
        <taxon>Anophelinae</taxon>
        <taxon>Anopheles</taxon>
    </lineage>
</organism>
<dbReference type="InterPro" id="IPR003674">
    <property type="entry name" value="Oligo_trans_STT3"/>
</dbReference>
<dbReference type="GO" id="GO:0004579">
    <property type="term" value="F:dolichyl-diphosphooligosaccharide-protein glycotransferase activity"/>
    <property type="evidence" value="ECO:0007669"/>
    <property type="project" value="UniProtKB-EC"/>
</dbReference>
<evidence type="ECO:0000256" key="3">
    <source>
        <dbReference type="ARBA" id="ARBA00004477"/>
    </source>
</evidence>